<dbReference type="Proteomes" id="UP001259572">
    <property type="component" value="Unassembled WGS sequence"/>
</dbReference>
<dbReference type="RefSeq" id="WP_315725998.1">
    <property type="nucleotide sequence ID" value="NZ_JAVUPU010000004.1"/>
</dbReference>
<dbReference type="PROSITE" id="PS51257">
    <property type="entry name" value="PROKAR_LIPOPROTEIN"/>
    <property type="match status" value="1"/>
</dbReference>
<evidence type="ECO:0000313" key="2">
    <source>
        <dbReference type="Proteomes" id="UP001259572"/>
    </source>
</evidence>
<protein>
    <submittedName>
        <fullName evidence="1">Uncharacterized protein</fullName>
    </submittedName>
</protein>
<accession>A0ABU3Q779</accession>
<keyword evidence="2" id="KW-1185">Reference proteome</keyword>
<comment type="caution">
    <text evidence="1">The sequence shown here is derived from an EMBL/GenBank/DDBJ whole genome shotgun (WGS) entry which is preliminary data.</text>
</comment>
<proteinExistence type="predicted"/>
<dbReference type="EMBL" id="JAVUPU010000004">
    <property type="protein sequence ID" value="MDT9599251.1"/>
    <property type="molecule type" value="Genomic_DNA"/>
</dbReference>
<sequence length="126" mass="13454">MRMGLGLMLLALGACGDTGADGDGNTIPIRVTGDSDYEARLQGLSELNRGLALRRAIQDSGAACKRVDLAGRQEAYKNMSMWTARCSDSGDWALFIAPNGDVQVRKCSDADQLGLPACRFEEPTEG</sequence>
<gene>
    <name evidence="1" type="ORF">RQX22_09840</name>
</gene>
<name>A0ABU3Q779_9SPHN</name>
<reference evidence="1 2" key="1">
    <citation type="submission" date="2023-05" db="EMBL/GenBank/DDBJ databases">
        <authorList>
            <person name="Guo Y."/>
        </authorList>
    </citation>
    <scope>NUCLEOTIDE SEQUENCE [LARGE SCALE GENOMIC DNA]</scope>
    <source>
        <strain evidence="1 2">GR2756</strain>
    </source>
</reference>
<organism evidence="1 2">
    <name type="scientific">Sphingosinicella rhizophila</name>
    <dbReference type="NCBI Taxonomy" id="3050082"/>
    <lineage>
        <taxon>Bacteria</taxon>
        <taxon>Pseudomonadati</taxon>
        <taxon>Pseudomonadota</taxon>
        <taxon>Alphaproteobacteria</taxon>
        <taxon>Sphingomonadales</taxon>
        <taxon>Sphingosinicellaceae</taxon>
        <taxon>Sphingosinicella</taxon>
    </lineage>
</organism>
<evidence type="ECO:0000313" key="1">
    <source>
        <dbReference type="EMBL" id="MDT9599251.1"/>
    </source>
</evidence>